<dbReference type="SUPFAM" id="SSF55961">
    <property type="entry name" value="Bet v1-like"/>
    <property type="match status" value="1"/>
</dbReference>
<dbReference type="EMBL" id="CZQE01000351">
    <property type="protein sequence ID" value="CUS46234.1"/>
    <property type="molecule type" value="Genomic_DNA"/>
</dbReference>
<protein>
    <recommendedName>
        <fullName evidence="2">Activator of Hsp90 ATPase homologue 1/2-like C-terminal domain-containing protein</fullName>
    </recommendedName>
</protein>
<dbReference type="Pfam" id="PF08327">
    <property type="entry name" value="AHSA1"/>
    <property type="match status" value="1"/>
</dbReference>
<feature type="domain" description="Activator of Hsp90 ATPase homologue 1/2-like C-terminal" evidence="2">
    <location>
        <begin position="8"/>
        <end position="146"/>
    </location>
</feature>
<name>A0A160TQE1_9ZZZZ</name>
<proteinExistence type="inferred from homology"/>
<accession>A0A160TQE1</accession>
<dbReference type="Gene3D" id="3.30.530.20">
    <property type="match status" value="1"/>
</dbReference>
<dbReference type="InterPro" id="IPR013538">
    <property type="entry name" value="ASHA1/2-like_C"/>
</dbReference>
<evidence type="ECO:0000313" key="3">
    <source>
        <dbReference type="EMBL" id="CUS46234.1"/>
    </source>
</evidence>
<reference evidence="3" key="1">
    <citation type="submission" date="2015-10" db="EMBL/GenBank/DDBJ databases">
        <authorList>
            <person name="Gilbert D.G."/>
        </authorList>
    </citation>
    <scope>NUCLEOTIDE SEQUENCE</scope>
</reference>
<evidence type="ECO:0000259" key="2">
    <source>
        <dbReference type="Pfam" id="PF08327"/>
    </source>
</evidence>
<dbReference type="InterPro" id="IPR023393">
    <property type="entry name" value="START-like_dom_sf"/>
</dbReference>
<organism evidence="3">
    <name type="scientific">hydrothermal vent metagenome</name>
    <dbReference type="NCBI Taxonomy" id="652676"/>
    <lineage>
        <taxon>unclassified sequences</taxon>
        <taxon>metagenomes</taxon>
        <taxon>ecological metagenomes</taxon>
    </lineage>
</organism>
<dbReference type="AlphaFoldDB" id="A0A160TQE1"/>
<sequence length="152" mass="17308">MVALRIAATPERVFEAFTRDINSWWRPNPMFRFTPADPGMLAIEPMVGGRFTETQPDGTEFEIGRVTHWEPGVRLGLTWRQASFVDDQSTLVDVRFETIGAETRVTVEHLGWDSIPAPHAARHGMVGIQFLKRHGEWWRDLLAALKADLSRP</sequence>
<gene>
    <name evidence="3" type="ORF">MGWOODY_Smn3213</name>
</gene>
<evidence type="ECO:0000256" key="1">
    <source>
        <dbReference type="ARBA" id="ARBA00006817"/>
    </source>
</evidence>
<comment type="similarity">
    <text evidence="1">Belongs to the AHA1 family.</text>
</comment>